<dbReference type="EMBL" id="CM017322">
    <property type="protein sequence ID" value="KAE8009613.1"/>
    <property type="molecule type" value="Genomic_DNA"/>
</dbReference>
<proteinExistence type="predicted"/>
<protein>
    <submittedName>
        <fullName evidence="1">Uncharacterized protein</fullName>
    </submittedName>
</protein>
<evidence type="ECO:0000313" key="1">
    <source>
        <dbReference type="EMBL" id="KAE8009613.1"/>
    </source>
</evidence>
<name>A0A5N6QU11_9ROSI</name>
<sequence length="91" mass="9648">MSLQRVRDESDKSNSSRSEVLCDWSSGDRAGLAPTVQFGCALVRELWALGLRQVCGPCVGIFGRLEIGEVTGQFRGFVGPGAPAVGCTLAF</sequence>
<keyword evidence="2" id="KW-1185">Reference proteome</keyword>
<dbReference type="Proteomes" id="UP000327013">
    <property type="component" value="Chromosome 2"/>
</dbReference>
<gene>
    <name evidence="1" type="ORF">FH972_006041</name>
</gene>
<reference evidence="1 2" key="1">
    <citation type="submission" date="2019-06" db="EMBL/GenBank/DDBJ databases">
        <title>A chromosomal-level reference genome of Carpinus fangiana (Coryloideae, Betulaceae).</title>
        <authorList>
            <person name="Yang X."/>
            <person name="Wang Z."/>
            <person name="Zhang L."/>
            <person name="Hao G."/>
            <person name="Liu J."/>
            <person name="Yang Y."/>
        </authorList>
    </citation>
    <scope>NUCLEOTIDE SEQUENCE [LARGE SCALE GENOMIC DNA]</scope>
    <source>
        <strain evidence="1">Cfa_2016G</strain>
        <tissue evidence="1">Leaf</tissue>
    </source>
</reference>
<dbReference type="AlphaFoldDB" id="A0A5N6QU11"/>
<organism evidence="1 2">
    <name type="scientific">Carpinus fangiana</name>
    <dbReference type="NCBI Taxonomy" id="176857"/>
    <lineage>
        <taxon>Eukaryota</taxon>
        <taxon>Viridiplantae</taxon>
        <taxon>Streptophyta</taxon>
        <taxon>Embryophyta</taxon>
        <taxon>Tracheophyta</taxon>
        <taxon>Spermatophyta</taxon>
        <taxon>Magnoliopsida</taxon>
        <taxon>eudicotyledons</taxon>
        <taxon>Gunneridae</taxon>
        <taxon>Pentapetalae</taxon>
        <taxon>rosids</taxon>
        <taxon>fabids</taxon>
        <taxon>Fagales</taxon>
        <taxon>Betulaceae</taxon>
        <taxon>Carpinus</taxon>
    </lineage>
</organism>
<evidence type="ECO:0000313" key="2">
    <source>
        <dbReference type="Proteomes" id="UP000327013"/>
    </source>
</evidence>
<accession>A0A5N6QU11</accession>